<dbReference type="AlphaFoldDB" id="A0A0A9D5W1"/>
<sequence>MWDMVVEVEKCPNSPFVGAHCHGTIFELLWWDKVHDCGIIDRTAELANSLSKKDLGHSVAACWHL</sequence>
<reference evidence="1" key="2">
    <citation type="journal article" date="2015" name="Data Brief">
        <title>Shoot transcriptome of the giant reed, Arundo donax.</title>
        <authorList>
            <person name="Barrero R.A."/>
            <person name="Guerrero F.D."/>
            <person name="Moolhuijzen P."/>
            <person name="Goolsby J.A."/>
            <person name="Tidwell J."/>
            <person name="Bellgard S.E."/>
            <person name="Bellgard M.I."/>
        </authorList>
    </citation>
    <scope>NUCLEOTIDE SEQUENCE</scope>
    <source>
        <tissue evidence="1">Shoot tissue taken approximately 20 cm above the soil surface</tissue>
    </source>
</reference>
<organism evidence="1">
    <name type="scientific">Arundo donax</name>
    <name type="common">Giant reed</name>
    <name type="synonym">Donax arundinaceus</name>
    <dbReference type="NCBI Taxonomy" id="35708"/>
    <lineage>
        <taxon>Eukaryota</taxon>
        <taxon>Viridiplantae</taxon>
        <taxon>Streptophyta</taxon>
        <taxon>Embryophyta</taxon>
        <taxon>Tracheophyta</taxon>
        <taxon>Spermatophyta</taxon>
        <taxon>Magnoliopsida</taxon>
        <taxon>Liliopsida</taxon>
        <taxon>Poales</taxon>
        <taxon>Poaceae</taxon>
        <taxon>PACMAD clade</taxon>
        <taxon>Arundinoideae</taxon>
        <taxon>Arundineae</taxon>
        <taxon>Arundo</taxon>
    </lineage>
</organism>
<accession>A0A0A9D5W1</accession>
<evidence type="ECO:0000313" key="1">
    <source>
        <dbReference type="EMBL" id="JAD83999.1"/>
    </source>
</evidence>
<proteinExistence type="predicted"/>
<reference evidence="1" key="1">
    <citation type="submission" date="2014-09" db="EMBL/GenBank/DDBJ databases">
        <authorList>
            <person name="Magalhaes I.L.F."/>
            <person name="Oliveira U."/>
            <person name="Santos F.R."/>
            <person name="Vidigal T.H.D.A."/>
            <person name="Brescovit A.D."/>
            <person name="Santos A.J."/>
        </authorList>
    </citation>
    <scope>NUCLEOTIDE SEQUENCE</scope>
    <source>
        <tissue evidence="1">Shoot tissue taken approximately 20 cm above the soil surface</tissue>
    </source>
</reference>
<protein>
    <submittedName>
        <fullName evidence="1">Uncharacterized protein</fullName>
    </submittedName>
</protein>
<dbReference type="EMBL" id="GBRH01213896">
    <property type="protein sequence ID" value="JAD83999.1"/>
    <property type="molecule type" value="Transcribed_RNA"/>
</dbReference>
<name>A0A0A9D5W1_ARUDO</name>